<dbReference type="Pfam" id="PF26146">
    <property type="entry name" value="PI-PLC_X"/>
    <property type="match status" value="1"/>
</dbReference>
<keyword evidence="3" id="KW-1185">Reference proteome</keyword>
<evidence type="ECO:0008006" key="4">
    <source>
        <dbReference type="Google" id="ProtNLM"/>
    </source>
</evidence>
<evidence type="ECO:0000256" key="1">
    <source>
        <dbReference type="SAM" id="Phobius"/>
    </source>
</evidence>
<dbReference type="SUPFAM" id="SSF51695">
    <property type="entry name" value="PLC-like phosphodiesterases"/>
    <property type="match status" value="1"/>
</dbReference>
<reference evidence="2" key="1">
    <citation type="submission" date="2022-07" db="EMBL/GenBank/DDBJ databases">
        <title>Phylogenomic reconstructions and comparative analyses of Kickxellomycotina fungi.</title>
        <authorList>
            <person name="Reynolds N.K."/>
            <person name="Stajich J.E."/>
            <person name="Barry K."/>
            <person name="Grigoriev I.V."/>
            <person name="Crous P."/>
            <person name="Smith M.E."/>
        </authorList>
    </citation>
    <scope>NUCLEOTIDE SEQUENCE</scope>
    <source>
        <strain evidence="2">NRRL 1565</strain>
    </source>
</reference>
<keyword evidence="1" id="KW-0812">Transmembrane</keyword>
<keyword evidence="1" id="KW-1133">Transmembrane helix</keyword>
<evidence type="ECO:0000313" key="3">
    <source>
        <dbReference type="Proteomes" id="UP001140094"/>
    </source>
</evidence>
<comment type="caution">
    <text evidence="2">The sequence shown here is derived from an EMBL/GenBank/DDBJ whole genome shotgun (WGS) entry which is preliminary data.</text>
</comment>
<name>A0A9W8HWC7_9FUNG</name>
<dbReference type="EMBL" id="JANBUO010000258">
    <property type="protein sequence ID" value="KAJ2805766.1"/>
    <property type="molecule type" value="Genomic_DNA"/>
</dbReference>
<evidence type="ECO:0000313" key="2">
    <source>
        <dbReference type="EMBL" id="KAJ2805766.1"/>
    </source>
</evidence>
<dbReference type="PANTHER" id="PTHR13593">
    <property type="match status" value="1"/>
</dbReference>
<dbReference type="PANTHER" id="PTHR13593:SF140">
    <property type="entry name" value="PLC-LIKE PHOSPHODIESTERASE"/>
    <property type="match status" value="1"/>
</dbReference>
<gene>
    <name evidence="2" type="ORF">H4R20_001957</name>
</gene>
<dbReference type="Proteomes" id="UP001140094">
    <property type="component" value="Unassembled WGS sequence"/>
</dbReference>
<dbReference type="GO" id="GO:0006629">
    <property type="term" value="P:lipid metabolic process"/>
    <property type="evidence" value="ECO:0007669"/>
    <property type="project" value="InterPro"/>
</dbReference>
<proteinExistence type="predicted"/>
<dbReference type="GO" id="GO:0008081">
    <property type="term" value="F:phosphoric diester hydrolase activity"/>
    <property type="evidence" value="ECO:0007669"/>
    <property type="project" value="InterPro"/>
</dbReference>
<feature type="transmembrane region" description="Helical" evidence="1">
    <location>
        <begin position="355"/>
        <end position="375"/>
    </location>
</feature>
<protein>
    <recommendedName>
        <fullName evidence="4">PLC-like phosphodiesterase</fullName>
    </recommendedName>
</protein>
<dbReference type="OrthoDB" id="7984201at2759"/>
<accession>A0A9W8HWC7</accession>
<keyword evidence="1" id="KW-0472">Membrane</keyword>
<dbReference type="Gene3D" id="3.20.20.190">
    <property type="entry name" value="Phosphatidylinositol (PI) phosphodiesterase"/>
    <property type="match status" value="1"/>
</dbReference>
<dbReference type="AlphaFoldDB" id="A0A9W8HWC7"/>
<dbReference type="InterPro" id="IPR017946">
    <property type="entry name" value="PLC-like_Pdiesterase_TIM-brl"/>
</dbReference>
<dbReference type="InterPro" id="IPR051057">
    <property type="entry name" value="PI-PLC_domain"/>
</dbReference>
<organism evidence="2 3">
    <name type="scientific">Coemansia guatemalensis</name>
    <dbReference type="NCBI Taxonomy" id="2761395"/>
    <lineage>
        <taxon>Eukaryota</taxon>
        <taxon>Fungi</taxon>
        <taxon>Fungi incertae sedis</taxon>
        <taxon>Zoopagomycota</taxon>
        <taxon>Kickxellomycotina</taxon>
        <taxon>Kickxellomycetes</taxon>
        <taxon>Kickxellales</taxon>
        <taxon>Kickxellaceae</taxon>
        <taxon>Coemansia</taxon>
    </lineage>
</organism>
<sequence length="380" mass="41577">MAISSIGRVHAQRAIRPLSTPVPTMILAILLAILQFSVVVVAADKKLCNQYEELCSRPYNDVTFVSTHASFAVTSQTRPKAPGTQYKGIADQLKDGVRGLHLNIMQGSSASEVSLCYPDCTVNDGGSLLDTLNTVKEWMDANKNDVVTIFLEGKGTDASPSSVVKAFTDSGLDKYALNGAPKTWPTLESMIDDGTTLVVFAEDSSIAAANSKGYFIPYGDTVLKLEGPFKYGDVWTCGPWNRTTQSIMLIPHFIVQTATYNGVTYNNMPYPFNLGTTNGYQYEFHAVTCRGGQSIWVNFMEVDFYDQGDVMTPTLKLNALPYKDDSPENFYPKFFDADPDAPNVSAAQSLSSLSATHILVLIGCLCMFTTLSFAFDRLQI</sequence>